<dbReference type="Gene3D" id="3.40.50.1820">
    <property type="entry name" value="alpha/beta hydrolase"/>
    <property type="match status" value="1"/>
</dbReference>
<keyword evidence="3" id="KW-1185">Reference proteome</keyword>
<dbReference type="PANTHER" id="PTHR11614">
    <property type="entry name" value="PHOSPHOLIPASE-RELATED"/>
    <property type="match status" value="1"/>
</dbReference>
<dbReference type="SUPFAM" id="SSF53474">
    <property type="entry name" value="alpha/beta-Hydrolases"/>
    <property type="match status" value="1"/>
</dbReference>
<protein>
    <submittedName>
        <fullName evidence="2">Lysophospholipase</fullName>
    </submittedName>
</protein>
<dbReference type="EMBL" id="CP025257">
    <property type="protein sequence ID" value="AUF83762.1"/>
    <property type="molecule type" value="Genomic_DNA"/>
</dbReference>
<dbReference type="InterPro" id="IPR051044">
    <property type="entry name" value="MAG_DAG_Lipase"/>
</dbReference>
<sequence>MREFQLQMIDGKELTTYEWTDVKNPVAVIQLVHGSAERAARYDEFARRMNEQGIVVVAEDHRGHGKTAILENQELGFFAKKDGWNIIVEDLKVINAYIKRNWQGLPIFMLGHSMGSFMARTYACKYSETISGLILSGTAEMPRLLINLAKNMSAIEMLFKGAKHPAKFIWNMSYKNLNKKWDSETSNGCEWQCQDPLVQGWFIDDKLCGQVFSTSAFRDMFKGMLFNSKNKNIKYMRNDLPIIIISGEDDVVGQYGKTPEKLHNKLTSLGYDSELIIYPKLRHEILFELDKNLVEQDILKFINQNKQNHF</sequence>
<dbReference type="AlphaFoldDB" id="A0A2K9BRY4"/>
<evidence type="ECO:0000313" key="3">
    <source>
        <dbReference type="Proteomes" id="UP000233419"/>
    </source>
</evidence>
<name>A0A2K9BRY4_9MOLU</name>
<evidence type="ECO:0000313" key="2">
    <source>
        <dbReference type="EMBL" id="AUF83762.1"/>
    </source>
</evidence>
<reference evidence="2 3" key="1">
    <citation type="submission" date="2017-12" db="EMBL/GenBank/DDBJ databases">
        <title>Mesoplasma syrphidae YJS, Complete Genome.</title>
        <authorList>
            <person name="Knight T.F."/>
            <person name="Citino T."/>
            <person name="Rubinstein R."/>
            <person name="Neuschaefer Z."/>
        </authorList>
    </citation>
    <scope>NUCLEOTIDE SEQUENCE [LARGE SCALE GENOMIC DNA]</scope>
    <source>
        <strain evidence="2 3">YJS</strain>
    </source>
</reference>
<dbReference type="RefSeq" id="WP_027048578.1">
    <property type="nucleotide sequence ID" value="NZ_CP025257.1"/>
</dbReference>
<dbReference type="InterPro" id="IPR022742">
    <property type="entry name" value="Hydrolase_4"/>
</dbReference>
<accession>A0A2K9BRY4</accession>
<dbReference type="Proteomes" id="UP000233419">
    <property type="component" value="Chromosome"/>
</dbReference>
<dbReference type="OrthoDB" id="9806902at2"/>
<organism evidence="2 3">
    <name type="scientific">Mesoplasma syrphidae</name>
    <dbReference type="NCBI Taxonomy" id="225999"/>
    <lineage>
        <taxon>Bacteria</taxon>
        <taxon>Bacillati</taxon>
        <taxon>Mycoplasmatota</taxon>
        <taxon>Mollicutes</taxon>
        <taxon>Entomoplasmatales</taxon>
        <taxon>Entomoplasmataceae</taxon>
        <taxon>Mesoplasma</taxon>
    </lineage>
</organism>
<gene>
    <name evidence="2" type="ORF">CXP39_03045</name>
</gene>
<feature type="domain" description="Serine aminopeptidase S33" evidence="1">
    <location>
        <begin position="24"/>
        <end position="290"/>
    </location>
</feature>
<dbReference type="InterPro" id="IPR029058">
    <property type="entry name" value="AB_hydrolase_fold"/>
</dbReference>
<evidence type="ECO:0000259" key="1">
    <source>
        <dbReference type="Pfam" id="PF12146"/>
    </source>
</evidence>
<dbReference type="KEGG" id="msyr:CXP39_03045"/>
<dbReference type="Pfam" id="PF12146">
    <property type="entry name" value="Hydrolase_4"/>
    <property type="match status" value="1"/>
</dbReference>
<proteinExistence type="predicted"/>